<dbReference type="EMBL" id="LAZR01039713">
    <property type="protein sequence ID" value="KKL16314.1"/>
    <property type="molecule type" value="Genomic_DNA"/>
</dbReference>
<comment type="caution">
    <text evidence="1">The sequence shown here is derived from an EMBL/GenBank/DDBJ whole genome shotgun (WGS) entry which is preliminary data.</text>
</comment>
<organism evidence="1">
    <name type="scientific">marine sediment metagenome</name>
    <dbReference type="NCBI Taxonomy" id="412755"/>
    <lineage>
        <taxon>unclassified sequences</taxon>
        <taxon>metagenomes</taxon>
        <taxon>ecological metagenomes</taxon>
    </lineage>
</organism>
<accession>A0A0F9B322</accession>
<feature type="non-terminal residue" evidence="1">
    <location>
        <position position="1"/>
    </location>
</feature>
<sequence>HSTMARWVKEADRVVMIDGCFLICLGRILKNFIDEERIIHIDVLPLHQKFGDVFLYTDVPEAERKEVAQQVAGKVLAELK</sequence>
<dbReference type="AlphaFoldDB" id="A0A0F9B322"/>
<name>A0A0F9B322_9ZZZZ</name>
<reference evidence="1" key="1">
    <citation type="journal article" date="2015" name="Nature">
        <title>Complex archaea that bridge the gap between prokaryotes and eukaryotes.</title>
        <authorList>
            <person name="Spang A."/>
            <person name="Saw J.H."/>
            <person name="Jorgensen S.L."/>
            <person name="Zaremba-Niedzwiedzka K."/>
            <person name="Martijn J."/>
            <person name="Lind A.E."/>
            <person name="van Eijk R."/>
            <person name="Schleper C."/>
            <person name="Guy L."/>
            <person name="Ettema T.J."/>
        </authorList>
    </citation>
    <scope>NUCLEOTIDE SEQUENCE</scope>
</reference>
<proteinExistence type="predicted"/>
<evidence type="ECO:0000313" key="1">
    <source>
        <dbReference type="EMBL" id="KKL16314.1"/>
    </source>
</evidence>
<gene>
    <name evidence="1" type="ORF">LCGC14_2496810</name>
</gene>
<protein>
    <submittedName>
        <fullName evidence="1">Uncharacterized protein</fullName>
    </submittedName>
</protein>